<accession>A0ACC3BK92</accession>
<reference evidence="1" key="1">
    <citation type="submission" date="2019-11" db="EMBL/GenBank/DDBJ databases">
        <title>Nori genome reveals adaptations in red seaweeds to the harsh intertidal environment.</title>
        <authorList>
            <person name="Wang D."/>
            <person name="Mao Y."/>
        </authorList>
    </citation>
    <scope>NUCLEOTIDE SEQUENCE</scope>
    <source>
        <tissue evidence="1">Gametophyte</tissue>
    </source>
</reference>
<evidence type="ECO:0000313" key="1">
    <source>
        <dbReference type="EMBL" id="KAK1858355.1"/>
    </source>
</evidence>
<organism evidence="1 2">
    <name type="scientific">Pyropia yezoensis</name>
    <name type="common">Susabi-nori</name>
    <name type="synonym">Porphyra yezoensis</name>
    <dbReference type="NCBI Taxonomy" id="2788"/>
    <lineage>
        <taxon>Eukaryota</taxon>
        <taxon>Rhodophyta</taxon>
        <taxon>Bangiophyceae</taxon>
        <taxon>Bangiales</taxon>
        <taxon>Bangiaceae</taxon>
        <taxon>Pyropia</taxon>
    </lineage>
</organism>
<dbReference type="Proteomes" id="UP000798662">
    <property type="component" value="Chromosome 1"/>
</dbReference>
<name>A0ACC3BK92_PYRYE</name>
<dbReference type="EMBL" id="CM020618">
    <property type="protein sequence ID" value="KAK1858355.1"/>
    <property type="molecule type" value="Genomic_DNA"/>
</dbReference>
<sequence length="876" mass="93295">MASRVGHYLLFDTLGTGTFAKVKRAVDEKTGEEVAMKIMEKESIASMHMTANVRREIAIMKALTHDNIVRLRQVLASPQRLYLVMDYVQGGELFTKIHRDGALTENEGRHYFRQLVAGVAYCHSRGVVHRDLKPENLLLDSRTAQLKIADFGLSGLSQMAAGVEGEQLLHTQCGSPNYCAPEILEPSSSRSGYNGALVDTWSVGVILYVLLAGRLPFYDPDPRRLYEAIATSVVQFPANFPEGAADIVRRLLVKEPSGRMSLEDVQKHPWYLVGLEPPTRRRQRRSRPQSSSGSSNSSSNGGTSTPTSESIGDDTVQAMPPRSSLPTSTLGSSSRRLDDGDPSGSPSAGAASAGRAVPLAGVRPPQLIPEPDSPEEVTVLARRNGWGDTYPRERRSSSPSRRDFQLVSNVGAGVNGVSAGTDGESGGAPRGGDTHSPSADGPVPAFDDKDLVEAPDADRRKLPHHAVGNICSTPASPSVEKSAGQAPLSRSHSAGAISPASSRYMGNVRGPPGTARLAGRPPRPGDSPLVPIRDLDYTSPEGPTLSVVDDAELDREENELRFQGNRRPVRAASGGSVMDGASDRFSVTPSADFDREVSMFSDALASSVISGTTSRPTPSTRSSLPVTSVASSQFGNKFASGDAVPRDSAVTSNEPSSRGGDWRDSVGSGSGDKHRSGPRSLLSSPGVAKRAENRVVPAPPSLGAGGLASSSSGRTTPPSLAELSNQGRLSVGGTGQSVAWAQDDSRRGRAGVRSLLGLTGSNEPPSFVTALPARECLRTIGTILSDMRLTVFLKKNQNKMKCQVGLLRGLPMWASICYVESGGSELNSVVFKRAREDHSRFDHVYLVKLCNSVHTQYRHAVEMSAVRAAEAARDQL</sequence>
<evidence type="ECO:0000313" key="2">
    <source>
        <dbReference type="Proteomes" id="UP000798662"/>
    </source>
</evidence>
<gene>
    <name evidence="1" type="ORF">I4F81_000963</name>
</gene>
<keyword evidence="2" id="KW-1185">Reference proteome</keyword>
<protein>
    <submittedName>
        <fullName evidence="1">Uncharacterized protein</fullName>
    </submittedName>
</protein>
<comment type="caution">
    <text evidence="1">The sequence shown here is derived from an EMBL/GenBank/DDBJ whole genome shotgun (WGS) entry which is preliminary data.</text>
</comment>
<proteinExistence type="predicted"/>